<reference evidence="2 3" key="2">
    <citation type="submission" date="2008-10" db="EMBL/GenBank/DDBJ databases">
        <title>Draft genome sequence of Clostridium hiranonis (DSM 13275).</title>
        <authorList>
            <person name="Sudarsanam P."/>
            <person name="Ley R."/>
            <person name="Guruge J."/>
            <person name="Turnbaugh P.J."/>
            <person name="Mahowald M."/>
            <person name="Liep D."/>
            <person name="Gordon J."/>
        </authorList>
    </citation>
    <scope>NUCLEOTIDE SEQUENCE [LARGE SCALE GENOMIC DNA]</scope>
    <source>
        <strain evidence="2 3">DSM 13275</strain>
    </source>
</reference>
<dbReference type="EMBL" id="ABWP01000059">
    <property type="protein sequence ID" value="EEA84953.1"/>
    <property type="molecule type" value="Genomic_DNA"/>
</dbReference>
<evidence type="ECO:0000313" key="3">
    <source>
        <dbReference type="Proteomes" id="UP000003178"/>
    </source>
</evidence>
<dbReference type="STRING" id="500633.CLOHIR_01434"/>
<keyword evidence="3" id="KW-1185">Reference proteome</keyword>
<name>B6FZY0_PEPHT</name>
<proteinExistence type="predicted"/>
<dbReference type="OrthoDB" id="371169at2"/>
<comment type="caution">
    <text evidence="2">The sequence shown here is derived from an EMBL/GenBank/DDBJ whole genome shotgun (WGS) entry which is preliminary data.</text>
</comment>
<dbReference type="Pfam" id="PF07866">
    <property type="entry name" value="DUF1653"/>
    <property type="match status" value="1"/>
</dbReference>
<gene>
    <name evidence="2" type="ORF">CLOHIR_01434</name>
</gene>
<evidence type="ECO:0000259" key="1">
    <source>
        <dbReference type="Pfam" id="PF07866"/>
    </source>
</evidence>
<dbReference type="InterPro" id="IPR023387">
    <property type="entry name" value="DUF1653-like_dom"/>
</dbReference>
<evidence type="ECO:0000313" key="2">
    <source>
        <dbReference type="EMBL" id="EEA84953.1"/>
    </source>
</evidence>
<feature type="domain" description="DUF1653" evidence="1">
    <location>
        <begin position="62"/>
        <end position="119"/>
    </location>
</feature>
<protein>
    <recommendedName>
        <fullName evidence="1">DUF1653 domain-containing protein</fullName>
    </recommendedName>
</protein>
<dbReference type="RefSeq" id="WP_006440355.1">
    <property type="nucleotide sequence ID" value="NZ_DS995356.1"/>
</dbReference>
<dbReference type="Proteomes" id="UP000003178">
    <property type="component" value="Unassembled WGS sequence"/>
</dbReference>
<dbReference type="InterPro" id="IPR037135">
    <property type="entry name" value="DUF1653-like_dom_sf"/>
</dbReference>
<sequence length="129" mass="15573">MKREPKRTIHLPRIYEHFKGEKYITLLTATHITREEYNEQLFENNLEAFHTEKNYHIQVVEKNGVYRYIGFQDEGELIIYMCVSGKSFGNVYARPVNMFAERLDTKKYPDAKQIYRFEKKMNKLKEVEI</sequence>
<accession>B6FZY0</accession>
<organism evidence="2 3">
    <name type="scientific">Peptacetobacter hiranonis (strain DSM 13275 / JCM 10541 / KCTC 15199 / TO-931)</name>
    <name type="common">Clostridium hiranonis</name>
    <dbReference type="NCBI Taxonomy" id="500633"/>
    <lineage>
        <taxon>Bacteria</taxon>
        <taxon>Bacillati</taxon>
        <taxon>Bacillota</taxon>
        <taxon>Clostridia</taxon>
        <taxon>Peptostreptococcales</taxon>
        <taxon>Peptostreptococcaceae</taxon>
        <taxon>Peptacetobacter</taxon>
    </lineage>
</organism>
<dbReference type="HOGENOM" id="CLU_097488_1_0_9"/>
<dbReference type="Gene3D" id="2.30.30.320">
    <property type="entry name" value="DUF1653-like domain"/>
    <property type="match status" value="1"/>
</dbReference>
<reference evidence="2 3" key="1">
    <citation type="submission" date="2008-09" db="EMBL/GenBank/DDBJ databases">
        <authorList>
            <person name="Fulton L."/>
            <person name="Clifton S."/>
            <person name="Fulton B."/>
            <person name="Xu J."/>
            <person name="Minx P."/>
            <person name="Pepin K.H."/>
            <person name="Johnson M."/>
            <person name="Thiruvilangam P."/>
            <person name="Bhonagiri V."/>
            <person name="Nash W.E."/>
            <person name="Mardis E.R."/>
            <person name="Wilson R.K."/>
        </authorList>
    </citation>
    <scope>NUCLEOTIDE SEQUENCE [LARGE SCALE GENOMIC DNA]</scope>
    <source>
        <strain evidence="2 3">DSM 13275</strain>
    </source>
</reference>
<dbReference type="AlphaFoldDB" id="B6FZY0"/>